<protein>
    <submittedName>
        <fullName evidence="1">YgfZ/GcvT domain-containing protein</fullName>
    </submittedName>
</protein>
<accession>A0ABV7H6N5</accession>
<gene>
    <name evidence="1" type="ORF">ACFOEK_00860</name>
</gene>
<dbReference type="SUPFAM" id="SSF103025">
    <property type="entry name" value="Folate-binding domain"/>
    <property type="match status" value="1"/>
</dbReference>
<dbReference type="InterPro" id="IPR045179">
    <property type="entry name" value="YgfZ/GcvT"/>
</dbReference>
<reference evidence="2" key="1">
    <citation type="journal article" date="2019" name="Int. J. Syst. Evol. Microbiol.">
        <title>The Global Catalogue of Microorganisms (GCM) 10K type strain sequencing project: providing services to taxonomists for standard genome sequencing and annotation.</title>
        <authorList>
            <consortium name="The Broad Institute Genomics Platform"/>
            <consortium name="The Broad Institute Genome Sequencing Center for Infectious Disease"/>
            <person name="Wu L."/>
            <person name="Ma J."/>
        </authorList>
    </citation>
    <scope>NUCLEOTIDE SEQUENCE [LARGE SCALE GENOMIC DNA]</scope>
    <source>
        <strain evidence="2">KCTC 52438</strain>
    </source>
</reference>
<dbReference type="NCBIfam" id="TIGR03317">
    <property type="entry name" value="ygfZ_signature"/>
    <property type="match status" value="1"/>
</dbReference>
<dbReference type="Gene3D" id="3.30.70.1400">
    <property type="entry name" value="Aminomethyltransferase beta-barrel domains"/>
    <property type="match status" value="1"/>
</dbReference>
<dbReference type="Proteomes" id="UP001595476">
    <property type="component" value="Unassembled WGS sequence"/>
</dbReference>
<proteinExistence type="predicted"/>
<keyword evidence="2" id="KW-1185">Reference proteome</keyword>
<dbReference type="EMBL" id="JBHRSZ010000001">
    <property type="protein sequence ID" value="MFC3149569.1"/>
    <property type="molecule type" value="Genomic_DNA"/>
</dbReference>
<comment type="caution">
    <text evidence="1">The sequence shown here is derived from an EMBL/GenBank/DDBJ whole genome shotgun (WGS) entry which is preliminary data.</text>
</comment>
<sequence length="330" mass="36334">MSTIAETITSTFSNTQIQPDFDGAPKFESLTNDSMSSGTNGSCSTFCTSKGILTITGEQRLKFLQGQTTCDTSKISKEKASYGAFCNLKGRSIANFLAYDDGTSCHLIMHQGLITPLIDHLTKFAVFFRVTLTNNDQLLISGQLNIPSLELSPLLVESKDNQTHIQISPTRTLTVSSLDHFTATLITSPLCSEAVWNEKDLEEGIAWITPSTSEAFLPQLLGLEEIDGLSFSKGCYTGQEIIARMKYRGQLKRHLQLAQLTPKEGLEVNLPPGAKLNSQEKSNIGQVINLENRSQGFLALLSLEDDFTAINECLIEQKPFEINIMDIKRA</sequence>
<dbReference type="InterPro" id="IPR017703">
    <property type="entry name" value="YgfZ/GCV_T_CS"/>
</dbReference>
<dbReference type="RefSeq" id="WP_386714749.1">
    <property type="nucleotide sequence ID" value="NZ_JBHRSZ010000001.1"/>
</dbReference>
<evidence type="ECO:0000313" key="2">
    <source>
        <dbReference type="Proteomes" id="UP001595476"/>
    </source>
</evidence>
<dbReference type="PANTHER" id="PTHR22602:SF0">
    <property type="entry name" value="TRANSFERASE CAF17, MITOCHONDRIAL-RELATED"/>
    <property type="match status" value="1"/>
</dbReference>
<dbReference type="Gene3D" id="2.40.30.160">
    <property type="match status" value="1"/>
</dbReference>
<evidence type="ECO:0000313" key="1">
    <source>
        <dbReference type="EMBL" id="MFC3149569.1"/>
    </source>
</evidence>
<organism evidence="1 2">
    <name type="scientific">Litoribrevibacter euphylliae</name>
    <dbReference type="NCBI Taxonomy" id="1834034"/>
    <lineage>
        <taxon>Bacteria</taxon>
        <taxon>Pseudomonadati</taxon>
        <taxon>Pseudomonadota</taxon>
        <taxon>Gammaproteobacteria</taxon>
        <taxon>Oceanospirillales</taxon>
        <taxon>Oceanospirillaceae</taxon>
        <taxon>Litoribrevibacter</taxon>
    </lineage>
</organism>
<name>A0ABV7H6N5_9GAMM</name>
<dbReference type="PANTHER" id="PTHR22602">
    <property type="entry name" value="TRANSFERASE CAF17, MITOCHONDRIAL-RELATED"/>
    <property type="match status" value="1"/>
</dbReference>